<dbReference type="Gene3D" id="1.20.1420.30">
    <property type="entry name" value="NCX, central ion-binding region"/>
    <property type="match status" value="2"/>
</dbReference>
<feature type="transmembrane region" description="Helical" evidence="5">
    <location>
        <begin position="103"/>
        <end position="120"/>
    </location>
</feature>
<evidence type="ECO:0000256" key="2">
    <source>
        <dbReference type="ARBA" id="ARBA00022692"/>
    </source>
</evidence>
<feature type="transmembrane region" description="Helical" evidence="5">
    <location>
        <begin position="206"/>
        <end position="230"/>
    </location>
</feature>
<protein>
    <submittedName>
        <fullName evidence="7">Calcium/sodium antiporter</fullName>
    </submittedName>
</protein>
<feature type="transmembrane region" description="Helical" evidence="5">
    <location>
        <begin position="236"/>
        <end position="258"/>
    </location>
</feature>
<accession>A0A7V2AYS3</accession>
<organism evidence="7">
    <name type="scientific">Rhodothermus marinus</name>
    <name type="common">Rhodothermus obamensis</name>
    <dbReference type="NCBI Taxonomy" id="29549"/>
    <lineage>
        <taxon>Bacteria</taxon>
        <taxon>Pseudomonadati</taxon>
        <taxon>Rhodothermota</taxon>
        <taxon>Rhodothermia</taxon>
        <taxon>Rhodothermales</taxon>
        <taxon>Rhodothermaceae</taxon>
        <taxon>Rhodothermus</taxon>
    </lineage>
</organism>
<evidence type="ECO:0000256" key="5">
    <source>
        <dbReference type="SAM" id="Phobius"/>
    </source>
</evidence>
<comment type="caution">
    <text evidence="7">The sequence shown here is derived from an EMBL/GenBank/DDBJ whole genome shotgun (WGS) entry which is preliminary data.</text>
</comment>
<dbReference type="GO" id="GO:0005262">
    <property type="term" value="F:calcium channel activity"/>
    <property type="evidence" value="ECO:0007669"/>
    <property type="project" value="TreeGrafter"/>
</dbReference>
<dbReference type="InterPro" id="IPR044880">
    <property type="entry name" value="NCX_ion-bd_dom_sf"/>
</dbReference>
<dbReference type="PANTHER" id="PTHR10846:SF8">
    <property type="entry name" value="INNER MEMBRANE PROTEIN YRBG"/>
    <property type="match status" value="1"/>
</dbReference>
<reference evidence="7" key="1">
    <citation type="journal article" date="2020" name="mSystems">
        <title>Genome- and Community-Level Interaction Insights into Carbon Utilization and Element Cycling Functions of Hydrothermarchaeota in Hydrothermal Sediment.</title>
        <authorList>
            <person name="Zhou Z."/>
            <person name="Liu Y."/>
            <person name="Xu W."/>
            <person name="Pan J."/>
            <person name="Luo Z.H."/>
            <person name="Li M."/>
        </authorList>
    </citation>
    <scope>NUCLEOTIDE SEQUENCE [LARGE SCALE GENOMIC DNA]</scope>
    <source>
        <strain evidence="7">SpSt-143</strain>
    </source>
</reference>
<sequence>MGSSFLFLALGLSGLYLGAEGLVRGSAALALRLGIAPLIIGLTIVSWGTSSPEVALSVQAALQGKGDVAAGNVIGSNICNIALILGLAALWQPLQVQARLVRLDVPLLVGISLLAGAMLLDKHLGRGEGLVLLTLMLAYVTLNVWMSRRELPDLLEEGKDLLPKRLQHPLFEGALVVVGLGLLILGGRWFLAGAVSLARTAGLSEAFIGLTVVAVGTSLPELATSIVAAVRREADIAVGNVVGSNLFNLLTILGLAAVVRPLQTYGLQQVDLLVMNGLTWLLLPIMWSGHRIRKAEGVVLIGLYIGYLLFRAGV</sequence>
<dbReference type="PANTHER" id="PTHR10846">
    <property type="entry name" value="SODIUM/POTASSIUM/CALCIUM EXCHANGER"/>
    <property type="match status" value="1"/>
</dbReference>
<evidence type="ECO:0000256" key="3">
    <source>
        <dbReference type="ARBA" id="ARBA00022989"/>
    </source>
</evidence>
<evidence type="ECO:0000259" key="6">
    <source>
        <dbReference type="Pfam" id="PF01699"/>
    </source>
</evidence>
<feature type="domain" description="Sodium/calcium exchanger membrane region" evidence="6">
    <location>
        <begin position="4"/>
        <end position="144"/>
    </location>
</feature>
<keyword evidence="4 5" id="KW-0472">Membrane</keyword>
<dbReference type="GO" id="GO:0008273">
    <property type="term" value="F:calcium, potassium:sodium antiporter activity"/>
    <property type="evidence" value="ECO:0007669"/>
    <property type="project" value="TreeGrafter"/>
</dbReference>
<feature type="transmembrane region" description="Helical" evidence="5">
    <location>
        <begin position="295"/>
        <end position="313"/>
    </location>
</feature>
<evidence type="ECO:0000256" key="1">
    <source>
        <dbReference type="ARBA" id="ARBA00004141"/>
    </source>
</evidence>
<dbReference type="GO" id="GO:0006874">
    <property type="term" value="P:intracellular calcium ion homeostasis"/>
    <property type="evidence" value="ECO:0007669"/>
    <property type="project" value="TreeGrafter"/>
</dbReference>
<name>A0A7V2AYS3_RHOMR</name>
<comment type="subcellular location">
    <subcellularLocation>
        <location evidence="1">Membrane</location>
        <topology evidence="1">Multi-pass membrane protein</topology>
    </subcellularLocation>
</comment>
<feature type="transmembrane region" description="Helical" evidence="5">
    <location>
        <begin position="166"/>
        <end position="185"/>
    </location>
</feature>
<dbReference type="InterPro" id="IPR004837">
    <property type="entry name" value="NaCa_Exmemb"/>
</dbReference>
<proteinExistence type="predicted"/>
<feature type="transmembrane region" description="Helical" evidence="5">
    <location>
        <begin position="69"/>
        <end position="91"/>
    </location>
</feature>
<feature type="transmembrane region" description="Helical" evidence="5">
    <location>
        <begin position="129"/>
        <end position="146"/>
    </location>
</feature>
<dbReference type="GO" id="GO:0005886">
    <property type="term" value="C:plasma membrane"/>
    <property type="evidence" value="ECO:0007669"/>
    <property type="project" value="TreeGrafter"/>
</dbReference>
<feature type="domain" description="Sodium/calcium exchanger membrane region" evidence="6">
    <location>
        <begin position="174"/>
        <end position="311"/>
    </location>
</feature>
<dbReference type="NCBIfam" id="TIGR00367">
    <property type="entry name" value="calcium/sodium antiporter"/>
    <property type="match status" value="1"/>
</dbReference>
<dbReference type="Pfam" id="PF01699">
    <property type="entry name" value="Na_Ca_ex"/>
    <property type="match status" value="2"/>
</dbReference>
<keyword evidence="2 5" id="KW-0812">Transmembrane</keyword>
<dbReference type="EMBL" id="DSGB01000002">
    <property type="protein sequence ID" value="HER95125.1"/>
    <property type="molecule type" value="Genomic_DNA"/>
</dbReference>
<feature type="transmembrane region" description="Helical" evidence="5">
    <location>
        <begin position="29"/>
        <end position="48"/>
    </location>
</feature>
<dbReference type="AlphaFoldDB" id="A0A7V2AYS3"/>
<dbReference type="InterPro" id="IPR004481">
    <property type="entry name" value="K/Na/Ca-exchanger"/>
</dbReference>
<evidence type="ECO:0000256" key="4">
    <source>
        <dbReference type="ARBA" id="ARBA00023136"/>
    </source>
</evidence>
<keyword evidence="3 5" id="KW-1133">Transmembrane helix</keyword>
<evidence type="ECO:0000313" key="7">
    <source>
        <dbReference type="EMBL" id="HER95125.1"/>
    </source>
</evidence>
<feature type="transmembrane region" description="Helical" evidence="5">
    <location>
        <begin position="270"/>
        <end position="289"/>
    </location>
</feature>
<gene>
    <name evidence="7" type="ORF">ENO59_01175</name>
</gene>